<reference evidence="2" key="1">
    <citation type="journal article" date="2021" name="Proc. Natl. Acad. Sci. U.S.A.">
        <title>A Catalog of Tens of Thousands of Viruses from Human Metagenomes Reveals Hidden Associations with Chronic Diseases.</title>
        <authorList>
            <person name="Tisza M.J."/>
            <person name="Buck C.B."/>
        </authorList>
    </citation>
    <scope>NUCLEOTIDE SEQUENCE</scope>
    <source>
        <strain evidence="2">Ctfza2</strain>
    </source>
</reference>
<dbReference type="SUPFAM" id="SSF88659">
    <property type="entry name" value="Sigma3 and sigma4 domains of RNA polymerase sigma factors"/>
    <property type="match status" value="1"/>
</dbReference>
<feature type="domain" description="HTH psq-type" evidence="1">
    <location>
        <begin position="4"/>
        <end position="46"/>
    </location>
</feature>
<dbReference type="InterPro" id="IPR007889">
    <property type="entry name" value="HTH_Psq"/>
</dbReference>
<dbReference type="InterPro" id="IPR013324">
    <property type="entry name" value="RNA_pol_sigma_r3/r4-like"/>
</dbReference>
<evidence type="ECO:0000259" key="1">
    <source>
        <dbReference type="Pfam" id="PF04218"/>
    </source>
</evidence>
<sequence length="135" mass="15071">MAKHLTDREKKKIIADYVELESYNAVAKKHNVSATTVKNTVLKNNESVKKCEQKKEQNTADILEFMDKKKDDVCSIISLYLSELQNSDKLQRASIQSIATSLGIVIDKFTKDAQKQSDTSLFDAIAKAAGGFKVE</sequence>
<dbReference type="Gene3D" id="1.10.10.60">
    <property type="entry name" value="Homeodomain-like"/>
    <property type="match status" value="1"/>
</dbReference>
<accession>A0A8S5UY82</accession>
<dbReference type="Pfam" id="PF04218">
    <property type="entry name" value="CENP-B_N"/>
    <property type="match status" value="1"/>
</dbReference>
<proteinExistence type="predicted"/>
<name>A0A8S5UY82_9CAUD</name>
<dbReference type="EMBL" id="BK016163">
    <property type="protein sequence ID" value="DAF99310.1"/>
    <property type="molecule type" value="Genomic_DNA"/>
</dbReference>
<evidence type="ECO:0000313" key="2">
    <source>
        <dbReference type="EMBL" id="DAF99310.1"/>
    </source>
</evidence>
<organism evidence="2">
    <name type="scientific">Siphoviridae sp. ctfza2</name>
    <dbReference type="NCBI Taxonomy" id="2825599"/>
    <lineage>
        <taxon>Viruses</taxon>
        <taxon>Duplodnaviria</taxon>
        <taxon>Heunggongvirae</taxon>
        <taxon>Uroviricota</taxon>
        <taxon>Caudoviricetes</taxon>
    </lineage>
</organism>
<protein>
    <submittedName>
        <fullName evidence="2">Helix-turn-helix domain protein</fullName>
    </submittedName>
</protein>
<dbReference type="GO" id="GO:0003677">
    <property type="term" value="F:DNA binding"/>
    <property type="evidence" value="ECO:0007669"/>
    <property type="project" value="InterPro"/>
</dbReference>